<evidence type="ECO:0000256" key="7">
    <source>
        <dbReference type="SAM" id="MobiDB-lite"/>
    </source>
</evidence>
<feature type="domain" description="Dynamin N-terminal" evidence="8">
    <location>
        <begin position="70"/>
        <end position="215"/>
    </location>
</feature>
<dbReference type="PANTHER" id="PTHR10465">
    <property type="entry name" value="TRANSMEMBRANE GTPASE FZO1"/>
    <property type="match status" value="1"/>
</dbReference>
<dbReference type="GO" id="GO:0003924">
    <property type="term" value="F:GTPase activity"/>
    <property type="evidence" value="ECO:0007669"/>
    <property type="project" value="InterPro"/>
</dbReference>
<dbReference type="GO" id="GO:0005525">
    <property type="term" value="F:GTP binding"/>
    <property type="evidence" value="ECO:0007669"/>
    <property type="project" value="UniProtKB-KW"/>
</dbReference>
<organism evidence="9 10">
    <name type="scientific">Paenibacillus mucilaginosus K02</name>
    <dbReference type="NCBI Taxonomy" id="997761"/>
    <lineage>
        <taxon>Bacteria</taxon>
        <taxon>Bacillati</taxon>
        <taxon>Bacillota</taxon>
        <taxon>Bacilli</taxon>
        <taxon>Bacillales</taxon>
        <taxon>Paenibacillaceae</taxon>
        <taxon>Paenibacillus</taxon>
    </lineage>
</organism>
<keyword evidence="2" id="KW-0547">Nucleotide-binding</keyword>
<protein>
    <recommendedName>
        <fullName evidence="8">Dynamin N-terminal domain-containing protein</fullName>
    </recommendedName>
</protein>
<keyword evidence="3" id="KW-0378">Hydrolase</keyword>
<accession>R9UN44</accession>
<keyword evidence="5" id="KW-0472">Membrane</keyword>
<dbReference type="Gene3D" id="3.40.50.300">
    <property type="entry name" value="P-loop containing nucleotide triphosphate hydrolases"/>
    <property type="match status" value="2"/>
</dbReference>
<dbReference type="InterPro" id="IPR045063">
    <property type="entry name" value="Dynamin_N"/>
</dbReference>
<dbReference type="KEGG" id="pmw:B2K_39315"/>
<evidence type="ECO:0000256" key="2">
    <source>
        <dbReference type="ARBA" id="ARBA00022741"/>
    </source>
</evidence>
<gene>
    <name evidence="9" type="ORF">B2K_39315</name>
</gene>
<proteinExistence type="predicted"/>
<keyword evidence="4" id="KW-0342">GTP-binding</keyword>
<evidence type="ECO:0000313" key="9">
    <source>
        <dbReference type="EMBL" id="AGN70678.1"/>
    </source>
</evidence>
<sequence length="1250" mass="135356">MTTGRTAGETALKDKEAELGSVEKKGMAGDPAMREAVRTLLGKVEQAGDEENARKLKQLLAKAESGRLYLAFCGHFSAGKSSLINRLCGHQLLPSSPIPTSANIVSIVSGEAGALVIYREPGEGGSTKVDRVALEDLAEHCRNGTDIETVEIAYPIPLLGEAAALLDTPGIDSTDDAHHLATESALHLADVVFYVMDYNHVQSEINLSFTKKMTEWGKPLYLIINMVDKHREQEVSLEAYRDGVRDAFASWGVRPDGIVYTSVKVPDHPASQWNRLDWLLRELITLREPLVNLSLEKSAKALAGAHAAKMAEANEPAKDAIRAQLEEGGVDIAAAQAELERLAAELARLEEMPRMLDAALRKDVAAVLDNANITPAVTRDLAHAYLESRRPGFKVGWFGSAAKTQAEREARLSALHKDFASQLETQVERHVQQAVKSRLEGQGLPLAQVTEAADRIHAEVTPAWLAAQVNEAASFGGEYTLTYSKGISAEAKVLYRQAALAAGEELIAQLDAALQEPRAALRGQLAELEARLGGLRELDALAAAEAAYGAALLAPLPAAAAPALPAPASAPGAAEGTAPQAAAPAGQTPSEGLALGLQRAGRGAAPAGGAALGAEAHRAQLRQAAERLRAAAGELDGTAALASIRRSLLDKAERLGQSRFTIALFGAFSAGKSSFANALIGQRVLPVSPNPTTAAINKIMPPAPEAGWPHGTAKVRMKSRERLLDDVVYSLGVLGIHAEGEKAALEAAKGLQPAQIPGKGKPHYAFLKAVEKGWSEMSPKLGEELKVSSDEFGAYAAEESRSCFVEEIELYYNNPLTEQGVVLVDTPGADSINARHTGVAFEYIKNADAILFVTYYNHAFSHADREFLLQLGRVKDSFELDKMFFIVNAADLASSPEELEGVVSHVESNLLQHGIRHPRIYPLSSYYALQGKLAGDAEAVEETGILRFEREFVRFTFGELTEMAVRAGDAEVKRAADVLSYFMERATADASEREREAAQLRESLSGALRRLESPELEAEQRELAKDVAELLYYVKQRTTYRFGELFNHAINPAVFREDNRDPKAILVSAWEDLRRMITFDLTQEVLATTLRIGNKVNALLKGAEQAWAEEVRRGGIDSFEASEFRAMELKTPELTAQLKVEITAKWLGGFFKNAKQFFEGEGKAQLRKELEALLVAPMTAFAEEQTQTLQAVYAAQLQEGAAERAEAMRQALREHAAGLLEALEAKVDLPALRAKHTRLLQCLEPQKSKA</sequence>
<evidence type="ECO:0000256" key="6">
    <source>
        <dbReference type="SAM" id="Coils"/>
    </source>
</evidence>
<evidence type="ECO:0000313" key="10">
    <source>
        <dbReference type="Proteomes" id="UP000007392"/>
    </source>
</evidence>
<dbReference type="EMBL" id="CP003422">
    <property type="protein sequence ID" value="AGN70678.1"/>
    <property type="molecule type" value="Genomic_DNA"/>
</dbReference>
<feature type="region of interest" description="Disordered" evidence="7">
    <location>
        <begin position="564"/>
        <end position="591"/>
    </location>
</feature>
<dbReference type="HOGENOM" id="CLU_007634_0_0_9"/>
<keyword evidence="6" id="KW-0175">Coiled coil</keyword>
<evidence type="ECO:0000259" key="8">
    <source>
        <dbReference type="Pfam" id="PF00350"/>
    </source>
</evidence>
<dbReference type="InterPro" id="IPR027094">
    <property type="entry name" value="Mitofusin_fam"/>
</dbReference>
<feature type="domain" description="Dynamin N-terminal" evidence="8">
    <location>
        <begin position="662"/>
        <end position="889"/>
    </location>
</feature>
<evidence type="ECO:0000256" key="4">
    <source>
        <dbReference type="ARBA" id="ARBA00023134"/>
    </source>
</evidence>
<evidence type="ECO:0000256" key="1">
    <source>
        <dbReference type="ARBA" id="ARBA00004370"/>
    </source>
</evidence>
<dbReference type="Proteomes" id="UP000007392">
    <property type="component" value="Chromosome"/>
</dbReference>
<evidence type="ECO:0000256" key="5">
    <source>
        <dbReference type="ARBA" id="ARBA00023136"/>
    </source>
</evidence>
<reference evidence="9 10" key="1">
    <citation type="submission" date="2013-06" db="EMBL/GenBank/DDBJ databases">
        <title>Complete genome sequence of Paenibacillus mucilaginosus K02.</title>
        <authorList>
            <person name="Xiao B."/>
            <person name="Sun L."/>
            <person name="Xiao L."/>
            <person name="Lian B."/>
        </authorList>
    </citation>
    <scope>NUCLEOTIDE SEQUENCE [LARGE SCALE GENOMIC DNA]</scope>
    <source>
        <strain evidence="9 10">K02</strain>
    </source>
</reference>
<dbReference type="Pfam" id="PF00350">
    <property type="entry name" value="Dynamin_N"/>
    <property type="match status" value="2"/>
</dbReference>
<feature type="coiled-coil region" evidence="6">
    <location>
        <begin position="325"/>
        <end position="352"/>
    </location>
</feature>
<comment type="subcellular location">
    <subcellularLocation>
        <location evidence="1">Membrane</location>
    </subcellularLocation>
</comment>
<dbReference type="GO" id="GO:0016020">
    <property type="term" value="C:membrane"/>
    <property type="evidence" value="ECO:0007669"/>
    <property type="project" value="UniProtKB-SubCell"/>
</dbReference>
<dbReference type="InterPro" id="IPR027417">
    <property type="entry name" value="P-loop_NTPase"/>
</dbReference>
<dbReference type="SUPFAM" id="SSF52540">
    <property type="entry name" value="P-loop containing nucleoside triphosphate hydrolases"/>
    <property type="match status" value="2"/>
</dbReference>
<dbReference type="RefSeq" id="WP_016362585.1">
    <property type="nucleotide sequence ID" value="NC_017672.3"/>
</dbReference>
<dbReference type="AlphaFoldDB" id="R9UN44"/>
<dbReference type="CDD" id="cd09912">
    <property type="entry name" value="DLP_2"/>
    <property type="match status" value="2"/>
</dbReference>
<name>R9UN44_9BACL</name>
<dbReference type="PANTHER" id="PTHR10465:SF0">
    <property type="entry name" value="SARCALUMENIN"/>
    <property type="match status" value="1"/>
</dbReference>
<evidence type="ECO:0000256" key="3">
    <source>
        <dbReference type="ARBA" id="ARBA00022801"/>
    </source>
</evidence>